<evidence type="ECO:0000256" key="1">
    <source>
        <dbReference type="ARBA" id="ARBA00004173"/>
    </source>
</evidence>
<feature type="domain" description="DYW" evidence="8">
    <location>
        <begin position="475"/>
        <end position="566"/>
    </location>
</feature>
<name>A0A068TN66_COFCA</name>
<evidence type="ECO:0000256" key="2">
    <source>
        <dbReference type="ARBA" id="ARBA00006643"/>
    </source>
</evidence>
<dbReference type="GO" id="GO:0009793">
    <property type="term" value="P:embryo development ending in seed dormancy"/>
    <property type="evidence" value="ECO:0007669"/>
    <property type="project" value="EnsemblPlants"/>
</dbReference>
<evidence type="ECO:0000256" key="4">
    <source>
        <dbReference type="ARBA" id="ARBA00022946"/>
    </source>
</evidence>
<sequence>MAASLNLKSSLRRGRFPHLFFICNCSVAAASVRPSIRSSCISKQLSAETLNLKPATFVSRNNFTTSTSQFFAPAAPANYQTSGGQNQMDHNRRGYPNYRHRSTHPMSNPAPASSYPGQGYSEPHSIPHQGGRAGLVQPQNNHGYNQGYQDQNPWKSSQHESQSVRFTPQGIQNRANLQSHGQGLQVVTDEFAPLSIVDLRNLCEAGNVTEALKLMEEGIAADAHCFNLLFDLCMKSKNYGDAKKVHDYFLRSTCRSDLLLNNKVLDMYINCGSMVDARRVFDHMPDRNMASWNLMINGYAINGLGDDGLAMFEQMRKLGLHPDEQTFLAVMDACASADAIDEGFLHFESMKTEYGIEPGIEHYLGLLGVLAKCGHLAEAEEFIAKLPFEPTAAVWEALMNYARIHGDIDLEDRAEELMVSLEPSKAIKNKIPTPPPKKQSAVNMLEGRNRIVEFRSPTLYKDDEKLREAMKQQAYVPDTRYVLHDIDQEAKEQALLYHSERLAIAYGLISTPARTPLRIIKNLRVCGDCHNAIKIMSRIVGRELIVRDNKRFHHFKDGKCSCGDYW</sequence>
<evidence type="ECO:0000256" key="6">
    <source>
        <dbReference type="PROSITE-ProRule" id="PRU00708"/>
    </source>
</evidence>
<dbReference type="Proteomes" id="UP000295252">
    <property type="component" value="Chromosome VI"/>
</dbReference>
<evidence type="ECO:0000256" key="5">
    <source>
        <dbReference type="ARBA" id="ARBA00023128"/>
    </source>
</evidence>
<feature type="compositionally biased region" description="Polar residues" evidence="7">
    <location>
        <begin position="137"/>
        <end position="163"/>
    </location>
</feature>
<feature type="repeat" description="PPR" evidence="6">
    <location>
        <begin position="288"/>
        <end position="322"/>
    </location>
</feature>
<evidence type="ECO:0000256" key="3">
    <source>
        <dbReference type="ARBA" id="ARBA00022737"/>
    </source>
</evidence>
<keyword evidence="10" id="KW-1185">Reference proteome</keyword>
<feature type="region of interest" description="Disordered" evidence="7">
    <location>
        <begin position="78"/>
        <end position="163"/>
    </location>
</feature>
<evidence type="ECO:0000313" key="10">
    <source>
        <dbReference type="Proteomes" id="UP000295252"/>
    </source>
</evidence>
<keyword evidence="4" id="KW-0809">Transit peptide</keyword>
<comment type="similarity">
    <text evidence="2">Belongs to the PPR family. PCMP-H subfamily.</text>
</comment>
<dbReference type="NCBIfam" id="TIGR00756">
    <property type="entry name" value="PPR"/>
    <property type="match status" value="1"/>
</dbReference>
<dbReference type="Pfam" id="PF13041">
    <property type="entry name" value="PPR_2"/>
    <property type="match status" value="1"/>
</dbReference>
<dbReference type="Pfam" id="PF14432">
    <property type="entry name" value="DYW_deaminase"/>
    <property type="match status" value="1"/>
</dbReference>
<dbReference type="GO" id="GO:0009451">
    <property type="term" value="P:RNA modification"/>
    <property type="evidence" value="ECO:0007669"/>
    <property type="project" value="InterPro"/>
</dbReference>
<dbReference type="InterPro" id="IPR002885">
    <property type="entry name" value="PPR_rpt"/>
</dbReference>
<dbReference type="EMBL" id="HG739086">
    <property type="protein sequence ID" value="CDO97760.1"/>
    <property type="molecule type" value="Genomic_DNA"/>
</dbReference>
<reference evidence="10" key="1">
    <citation type="journal article" date="2014" name="Science">
        <title>The coffee genome provides insight into the convergent evolution of caffeine biosynthesis.</title>
        <authorList>
            <person name="Denoeud F."/>
            <person name="Carretero-Paulet L."/>
            <person name="Dereeper A."/>
            <person name="Droc G."/>
            <person name="Guyot R."/>
            <person name="Pietrella M."/>
            <person name="Zheng C."/>
            <person name="Alberti A."/>
            <person name="Anthony F."/>
            <person name="Aprea G."/>
            <person name="Aury J.M."/>
            <person name="Bento P."/>
            <person name="Bernard M."/>
            <person name="Bocs S."/>
            <person name="Campa C."/>
            <person name="Cenci A."/>
            <person name="Combes M.C."/>
            <person name="Crouzillat D."/>
            <person name="Da Silva C."/>
            <person name="Daddiego L."/>
            <person name="De Bellis F."/>
            <person name="Dussert S."/>
            <person name="Garsmeur O."/>
            <person name="Gayraud T."/>
            <person name="Guignon V."/>
            <person name="Jahn K."/>
            <person name="Jamilloux V."/>
            <person name="Joet T."/>
            <person name="Labadie K."/>
            <person name="Lan T."/>
            <person name="Leclercq J."/>
            <person name="Lepelley M."/>
            <person name="Leroy T."/>
            <person name="Li L.T."/>
            <person name="Librado P."/>
            <person name="Lopez L."/>
            <person name="Munoz A."/>
            <person name="Noel B."/>
            <person name="Pallavicini A."/>
            <person name="Perrotta G."/>
            <person name="Poncet V."/>
            <person name="Pot D."/>
            <person name="Priyono X."/>
            <person name="Rigoreau M."/>
            <person name="Rouard M."/>
            <person name="Rozas J."/>
            <person name="Tranchant-Dubreuil C."/>
            <person name="VanBuren R."/>
            <person name="Zhang Q."/>
            <person name="Andrade A.C."/>
            <person name="Argout X."/>
            <person name="Bertrand B."/>
            <person name="de Kochko A."/>
            <person name="Graziosi G."/>
            <person name="Henry R.J."/>
            <person name="Jayarama X."/>
            <person name="Ming R."/>
            <person name="Nagai C."/>
            <person name="Rounsley S."/>
            <person name="Sankoff D."/>
            <person name="Giuliano G."/>
            <person name="Albert V.A."/>
            <person name="Wincker P."/>
            <person name="Lashermes P."/>
        </authorList>
    </citation>
    <scope>NUCLEOTIDE SEQUENCE [LARGE SCALE GENOMIC DNA]</scope>
    <source>
        <strain evidence="10">cv. DH200-94</strain>
    </source>
</reference>
<evidence type="ECO:0000313" key="9">
    <source>
        <dbReference type="EMBL" id="CDO97760.1"/>
    </source>
</evidence>
<dbReference type="InterPro" id="IPR011990">
    <property type="entry name" value="TPR-like_helical_dom_sf"/>
</dbReference>
<dbReference type="PhylomeDB" id="A0A068TN66"/>
<dbReference type="Gene3D" id="1.25.40.10">
    <property type="entry name" value="Tetratricopeptide repeat domain"/>
    <property type="match status" value="2"/>
</dbReference>
<feature type="compositionally biased region" description="Polar residues" evidence="7">
    <location>
        <begin position="78"/>
        <end position="88"/>
    </location>
</feature>
<dbReference type="GO" id="GO:0003729">
    <property type="term" value="F:mRNA binding"/>
    <property type="evidence" value="ECO:0007669"/>
    <property type="project" value="EnsemblPlants"/>
</dbReference>
<dbReference type="AlphaFoldDB" id="A0A068TN66"/>
<dbReference type="OrthoDB" id="185373at2759"/>
<dbReference type="PANTHER" id="PTHR47926:SF353">
    <property type="entry name" value="DYW DOMAIN-CONTAINING PROTEIN"/>
    <property type="match status" value="1"/>
</dbReference>
<keyword evidence="5" id="KW-0496">Mitochondrion</keyword>
<evidence type="ECO:0000256" key="7">
    <source>
        <dbReference type="SAM" id="MobiDB-lite"/>
    </source>
</evidence>
<dbReference type="GO" id="GO:0008270">
    <property type="term" value="F:zinc ion binding"/>
    <property type="evidence" value="ECO:0007669"/>
    <property type="project" value="InterPro"/>
</dbReference>
<accession>A0A068TN66</accession>
<dbReference type="InterPro" id="IPR046960">
    <property type="entry name" value="PPR_At4g14850-like_plant"/>
</dbReference>
<comment type="subcellular location">
    <subcellularLocation>
        <location evidence="1">Mitochondrion</location>
    </subcellularLocation>
</comment>
<dbReference type="FunCoup" id="A0A068TN66">
    <property type="interactions" value="692"/>
</dbReference>
<protein>
    <recommendedName>
        <fullName evidence="8">DYW domain-containing protein</fullName>
    </recommendedName>
</protein>
<dbReference type="Gramene" id="CDO97760">
    <property type="protein sequence ID" value="CDO97760"/>
    <property type="gene ID" value="GSCOC_T00021649001"/>
</dbReference>
<organism evidence="9 10">
    <name type="scientific">Coffea canephora</name>
    <name type="common">Robusta coffee</name>
    <dbReference type="NCBI Taxonomy" id="49390"/>
    <lineage>
        <taxon>Eukaryota</taxon>
        <taxon>Viridiplantae</taxon>
        <taxon>Streptophyta</taxon>
        <taxon>Embryophyta</taxon>
        <taxon>Tracheophyta</taxon>
        <taxon>Spermatophyta</taxon>
        <taxon>Magnoliopsida</taxon>
        <taxon>eudicotyledons</taxon>
        <taxon>Gunneridae</taxon>
        <taxon>Pentapetalae</taxon>
        <taxon>asterids</taxon>
        <taxon>lamiids</taxon>
        <taxon>Gentianales</taxon>
        <taxon>Rubiaceae</taxon>
        <taxon>Ixoroideae</taxon>
        <taxon>Gardenieae complex</taxon>
        <taxon>Bertiereae - Coffeeae clade</taxon>
        <taxon>Coffeeae</taxon>
        <taxon>Coffea</taxon>
    </lineage>
</organism>
<dbReference type="GO" id="GO:0005739">
    <property type="term" value="C:mitochondrion"/>
    <property type="evidence" value="ECO:0007669"/>
    <property type="project" value="UniProtKB-SubCell"/>
</dbReference>
<dbReference type="PROSITE" id="PS51375">
    <property type="entry name" value="PPR"/>
    <property type="match status" value="1"/>
</dbReference>
<dbReference type="FunFam" id="1.25.40.10:FF:000503">
    <property type="entry name" value="Pentatricopeptide repeat-containing protein, mitochondrial"/>
    <property type="match status" value="1"/>
</dbReference>
<dbReference type="GO" id="GO:0009507">
    <property type="term" value="C:chloroplast"/>
    <property type="evidence" value="ECO:0007669"/>
    <property type="project" value="EnsemblPlants"/>
</dbReference>
<proteinExistence type="inferred from homology"/>
<keyword evidence="3" id="KW-0677">Repeat</keyword>
<dbReference type="InParanoid" id="A0A068TN66"/>
<dbReference type="PANTHER" id="PTHR47926">
    <property type="entry name" value="PENTATRICOPEPTIDE REPEAT-CONTAINING PROTEIN"/>
    <property type="match status" value="1"/>
</dbReference>
<dbReference type="InterPro" id="IPR032867">
    <property type="entry name" value="DYW_dom"/>
</dbReference>
<evidence type="ECO:0000259" key="8">
    <source>
        <dbReference type="Pfam" id="PF14432"/>
    </source>
</evidence>
<gene>
    <name evidence="9" type="ORF">GSCOC_T00021649001</name>
</gene>